<organism evidence="2 3">
    <name type="scientific">Coprinellus micaceus</name>
    <name type="common">Glistening ink-cap mushroom</name>
    <name type="synonym">Coprinus micaceus</name>
    <dbReference type="NCBI Taxonomy" id="71717"/>
    <lineage>
        <taxon>Eukaryota</taxon>
        <taxon>Fungi</taxon>
        <taxon>Dikarya</taxon>
        <taxon>Basidiomycota</taxon>
        <taxon>Agaricomycotina</taxon>
        <taxon>Agaricomycetes</taxon>
        <taxon>Agaricomycetidae</taxon>
        <taxon>Agaricales</taxon>
        <taxon>Agaricineae</taxon>
        <taxon>Psathyrellaceae</taxon>
        <taxon>Coprinellus</taxon>
    </lineage>
</organism>
<dbReference type="Proteomes" id="UP000298030">
    <property type="component" value="Unassembled WGS sequence"/>
</dbReference>
<keyword evidence="2" id="KW-0418">Kinase</keyword>
<dbReference type="GO" id="GO:0005524">
    <property type="term" value="F:ATP binding"/>
    <property type="evidence" value="ECO:0007669"/>
    <property type="project" value="InterPro"/>
</dbReference>
<evidence type="ECO:0000259" key="1">
    <source>
        <dbReference type="PROSITE" id="PS50011"/>
    </source>
</evidence>
<reference evidence="2 3" key="1">
    <citation type="journal article" date="2019" name="Nat. Ecol. Evol.">
        <title>Megaphylogeny resolves global patterns of mushroom evolution.</title>
        <authorList>
            <person name="Varga T."/>
            <person name="Krizsan K."/>
            <person name="Foldi C."/>
            <person name="Dima B."/>
            <person name="Sanchez-Garcia M."/>
            <person name="Sanchez-Ramirez S."/>
            <person name="Szollosi G.J."/>
            <person name="Szarkandi J.G."/>
            <person name="Papp V."/>
            <person name="Albert L."/>
            <person name="Andreopoulos W."/>
            <person name="Angelini C."/>
            <person name="Antonin V."/>
            <person name="Barry K.W."/>
            <person name="Bougher N.L."/>
            <person name="Buchanan P."/>
            <person name="Buyck B."/>
            <person name="Bense V."/>
            <person name="Catcheside P."/>
            <person name="Chovatia M."/>
            <person name="Cooper J."/>
            <person name="Damon W."/>
            <person name="Desjardin D."/>
            <person name="Finy P."/>
            <person name="Geml J."/>
            <person name="Haridas S."/>
            <person name="Hughes K."/>
            <person name="Justo A."/>
            <person name="Karasinski D."/>
            <person name="Kautmanova I."/>
            <person name="Kiss B."/>
            <person name="Kocsube S."/>
            <person name="Kotiranta H."/>
            <person name="LaButti K.M."/>
            <person name="Lechner B.E."/>
            <person name="Liimatainen K."/>
            <person name="Lipzen A."/>
            <person name="Lukacs Z."/>
            <person name="Mihaltcheva S."/>
            <person name="Morgado L.N."/>
            <person name="Niskanen T."/>
            <person name="Noordeloos M.E."/>
            <person name="Ohm R.A."/>
            <person name="Ortiz-Santana B."/>
            <person name="Ovrebo C."/>
            <person name="Racz N."/>
            <person name="Riley R."/>
            <person name="Savchenko A."/>
            <person name="Shiryaev A."/>
            <person name="Soop K."/>
            <person name="Spirin V."/>
            <person name="Szebenyi C."/>
            <person name="Tomsovsky M."/>
            <person name="Tulloss R.E."/>
            <person name="Uehling J."/>
            <person name="Grigoriev I.V."/>
            <person name="Vagvolgyi C."/>
            <person name="Papp T."/>
            <person name="Martin F.M."/>
            <person name="Miettinen O."/>
            <person name="Hibbett D.S."/>
            <person name="Nagy L.G."/>
        </authorList>
    </citation>
    <scope>NUCLEOTIDE SEQUENCE [LARGE SCALE GENOMIC DNA]</scope>
    <source>
        <strain evidence="2 3">FP101781</strain>
    </source>
</reference>
<gene>
    <name evidence="2" type="ORF">FA13DRAFT_1628701</name>
</gene>
<dbReference type="PROSITE" id="PS50011">
    <property type="entry name" value="PROTEIN_KINASE_DOM"/>
    <property type="match status" value="1"/>
</dbReference>
<keyword evidence="3" id="KW-1185">Reference proteome</keyword>
<dbReference type="STRING" id="71717.A0A4Y7TCN3"/>
<dbReference type="PROSITE" id="PS00108">
    <property type="entry name" value="PROTEIN_KINASE_ST"/>
    <property type="match status" value="1"/>
</dbReference>
<accession>A0A4Y7TCN3</accession>
<name>A0A4Y7TCN3_COPMI</name>
<keyword evidence="2" id="KW-0808">Transferase</keyword>
<sequence length="371" mass="42092">MRCRRCACFHDQVLLQFTDQSLTKLPIQVLDYRPGLGSPIEWRSVLKALLRLSKSTGLYPSRLHLGNVVQKGHSPVAGGGFGDVYRGSVNNHDVAIKVFRVFSATNMEKFKKTMWKEVIIWCQLYHANVLPCYGVYHVPTQPHHIGLVSPWIRKGNVVEYLRENPTTQRTLLLLDIASGMSYLHENKIVHGDLKGENILVSESGRACLVDFGLSKLSDPALLGWTSIQTRSTGNGGTTQWQAPEMFNADAEANATAMTDVYSYGCVCYEIMTGKIPFFEIKRIFVIPTLVSRGDRPRKPDLNDPAYKEYGLTDRIWEFIEMSWNQNPYLRPTAQELEKSAVLTSLTDNRPVQQWGNPSSAEFRRWMFEPFA</sequence>
<dbReference type="EMBL" id="QPFP01000017">
    <property type="protein sequence ID" value="TEB31935.1"/>
    <property type="molecule type" value="Genomic_DNA"/>
</dbReference>
<dbReference type="InterPro" id="IPR051681">
    <property type="entry name" value="Ser/Thr_Kinases-Pseudokinases"/>
</dbReference>
<dbReference type="InterPro" id="IPR000719">
    <property type="entry name" value="Prot_kinase_dom"/>
</dbReference>
<feature type="domain" description="Protein kinase" evidence="1">
    <location>
        <begin position="70"/>
        <end position="342"/>
    </location>
</feature>
<evidence type="ECO:0000313" key="3">
    <source>
        <dbReference type="Proteomes" id="UP000298030"/>
    </source>
</evidence>
<evidence type="ECO:0000313" key="2">
    <source>
        <dbReference type="EMBL" id="TEB31935.1"/>
    </source>
</evidence>
<protein>
    <submittedName>
        <fullName evidence="2">Kinase-like protein</fullName>
    </submittedName>
</protein>
<dbReference type="InterPro" id="IPR008271">
    <property type="entry name" value="Ser/Thr_kinase_AS"/>
</dbReference>
<dbReference type="OrthoDB" id="122279at2759"/>
<dbReference type="InterPro" id="IPR011009">
    <property type="entry name" value="Kinase-like_dom_sf"/>
</dbReference>
<proteinExistence type="predicted"/>
<dbReference type="SUPFAM" id="SSF56112">
    <property type="entry name" value="Protein kinase-like (PK-like)"/>
    <property type="match status" value="1"/>
</dbReference>
<dbReference type="InterPro" id="IPR001245">
    <property type="entry name" value="Ser-Thr/Tyr_kinase_cat_dom"/>
</dbReference>
<dbReference type="GO" id="GO:0004674">
    <property type="term" value="F:protein serine/threonine kinase activity"/>
    <property type="evidence" value="ECO:0007669"/>
    <property type="project" value="TreeGrafter"/>
</dbReference>
<dbReference type="PANTHER" id="PTHR44329">
    <property type="entry name" value="SERINE/THREONINE-PROTEIN KINASE TNNI3K-RELATED"/>
    <property type="match status" value="1"/>
</dbReference>
<dbReference type="Gene3D" id="1.10.510.10">
    <property type="entry name" value="Transferase(Phosphotransferase) domain 1"/>
    <property type="match status" value="1"/>
</dbReference>
<dbReference type="AlphaFoldDB" id="A0A4Y7TCN3"/>
<comment type="caution">
    <text evidence="2">The sequence shown here is derived from an EMBL/GenBank/DDBJ whole genome shotgun (WGS) entry which is preliminary data.</text>
</comment>
<dbReference type="Pfam" id="PF07714">
    <property type="entry name" value="PK_Tyr_Ser-Thr"/>
    <property type="match status" value="1"/>
</dbReference>
<dbReference type="SMART" id="SM00220">
    <property type="entry name" value="S_TKc"/>
    <property type="match status" value="1"/>
</dbReference>